<sequence length="254" mass="29145">MKKIFLFALFIASILIVAAISISCVPHYTYDNPEYVYVTSLHGERIDLHIQPVQRNILKTFNGERNLSFFNSYAKNLSEVSEALTAADENNQCRIVDDYLLVYDTEKSVSVLVEYEYAIEQRRPSEADPNVDETYFVYTYTVRNMGGWISDSDCFIMIPAHLIDYALKPTESTRLCYYTVSKGIGYPTKYSLDDFKEFYEFNGYEVVTEGDTLTITDPAPRKLSEEVYADSDKVRPYSLEFTLTFTPGSVTFNV</sequence>
<evidence type="ECO:0000313" key="2">
    <source>
        <dbReference type="Proteomes" id="UP000824094"/>
    </source>
</evidence>
<dbReference type="EMBL" id="DVNF01000070">
    <property type="protein sequence ID" value="HIU60202.1"/>
    <property type="molecule type" value="Genomic_DNA"/>
</dbReference>
<dbReference type="Proteomes" id="UP000824094">
    <property type="component" value="Unassembled WGS sequence"/>
</dbReference>
<protein>
    <submittedName>
        <fullName evidence="1">Uncharacterized protein</fullName>
    </submittedName>
</protein>
<proteinExistence type="predicted"/>
<reference evidence="1" key="2">
    <citation type="journal article" date="2021" name="PeerJ">
        <title>Extensive microbial diversity within the chicken gut microbiome revealed by metagenomics and culture.</title>
        <authorList>
            <person name="Gilroy R."/>
            <person name="Ravi A."/>
            <person name="Getino M."/>
            <person name="Pursley I."/>
            <person name="Horton D.L."/>
            <person name="Alikhan N.F."/>
            <person name="Baker D."/>
            <person name="Gharbi K."/>
            <person name="Hall N."/>
            <person name="Watson M."/>
            <person name="Adriaenssens E.M."/>
            <person name="Foster-Nyarko E."/>
            <person name="Jarju S."/>
            <person name="Secka A."/>
            <person name="Antonio M."/>
            <person name="Oren A."/>
            <person name="Chaudhuri R.R."/>
            <person name="La Ragione R."/>
            <person name="Hildebrand F."/>
            <person name="Pallen M.J."/>
        </authorList>
    </citation>
    <scope>NUCLEOTIDE SEQUENCE</scope>
    <source>
        <strain evidence="1">18911</strain>
    </source>
</reference>
<comment type="caution">
    <text evidence="1">The sequence shown here is derived from an EMBL/GenBank/DDBJ whole genome shotgun (WGS) entry which is preliminary data.</text>
</comment>
<organism evidence="1 2">
    <name type="scientific">Candidatus Stercoripulliclostridium merdigallinarum</name>
    <dbReference type="NCBI Taxonomy" id="2840951"/>
    <lineage>
        <taxon>Bacteria</taxon>
        <taxon>Bacillati</taxon>
        <taxon>Bacillota</taxon>
        <taxon>Clostridia</taxon>
        <taxon>Eubacteriales</taxon>
        <taxon>Candidatus Stercoripulliclostridium</taxon>
    </lineage>
</organism>
<gene>
    <name evidence="1" type="ORF">IAB05_02285</name>
</gene>
<dbReference type="AlphaFoldDB" id="A0A9D1SHV3"/>
<name>A0A9D1SHV3_9FIRM</name>
<dbReference type="PROSITE" id="PS51257">
    <property type="entry name" value="PROKAR_LIPOPROTEIN"/>
    <property type="match status" value="1"/>
</dbReference>
<evidence type="ECO:0000313" key="1">
    <source>
        <dbReference type="EMBL" id="HIU60202.1"/>
    </source>
</evidence>
<reference evidence="1" key="1">
    <citation type="submission" date="2020-10" db="EMBL/GenBank/DDBJ databases">
        <authorList>
            <person name="Gilroy R."/>
        </authorList>
    </citation>
    <scope>NUCLEOTIDE SEQUENCE</scope>
    <source>
        <strain evidence="1">18911</strain>
    </source>
</reference>
<accession>A0A9D1SHV3</accession>